<dbReference type="AlphaFoldDB" id="A0A2V1E4J1"/>
<dbReference type="Pfam" id="PF00856">
    <property type="entry name" value="SET"/>
    <property type="match status" value="1"/>
</dbReference>
<organism evidence="2 3">
    <name type="scientific">Periconia macrospinosa</name>
    <dbReference type="NCBI Taxonomy" id="97972"/>
    <lineage>
        <taxon>Eukaryota</taxon>
        <taxon>Fungi</taxon>
        <taxon>Dikarya</taxon>
        <taxon>Ascomycota</taxon>
        <taxon>Pezizomycotina</taxon>
        <taxon>Dothideomycetes</taxon>
        <taxon>Pleosporomycetidae</taxon>
        <taxon>Pleosporales</taxon>
        <taxon>Massarineae</taxon>
        <taxon>Periconiaceae</taxon>
        <taxon>Periconia</taxon>
    </lineage>
</organism>
<name>A0A2V1E4J1_9PLEO</name>
<dbReference type="SUPFAM" id="SSF82199">
    <property type="entry name" value="SET domain"/>
    <property type="match status" value="1"/>
</dbReference>
<dbReference type="InterPro" id="IPR001214">
    <property type="entry name" value="SET_dom"/>
</dbReference>
<dbReference type="GO" id="GO:0003690">
    <property type="term" value="F:double-stranded DNA binding"/>
    <property type="evidence" value="ECO:0007669"/>
    <property type="project" value="TreeGrafter"/>
</dbReference>
<reference evidence="2 3" key="1">
    <citation type="journal article" date="2018" name="Sci. Rep.">
        <title>Comparative genomics provides insights into the lifestyle and reveals functional heterogeneity of dark septate endophytic fungi.</title>
        <authorList>
            <person name="Knapp D.G."/>
            <person name="Nemeth J.B."/>
            <person name="Barry K."/>
            <person name="Hainaut M."/>
            <person name="Henrissat B."/>
            <person name="Johnson J."/>
            <person name="Kuo A."/>
            <person name="Lim J.H.P."/>
            <person name="Lipzen A."/>
            <person name="Nolan M."/>
            <person name="Ohm R.A."/>
            <person name="Tamas L."/>
            <person name="Grigoriev I.V."/>
            <person name="Spatafora J.W."/>
            <person name="Nagy L.G."/>
            <person name="Kovacs G.M."/>
        </authorList>
    </citation>
    <scope>NUCLEOTIDE SEQUENCE [LARGE SCALE GENOMIC DNA]</scope>
    <source>
        <strain evidence="2 3">DSE2036</strain>
    </source>
</reference>
<keyword evidence="3" id="KW-1185">Reference proteome</keyword>
<dbReference type="PANTHER" id="PTHR45660:SF13">
    <property type="entry name" value="HISTONE-LYSINE N-METHYLTRANSFERASE SETMAR"/>
    <property type="match status" value="1"/>
</dbReference>
<dbReference type="OrthoDB" id="308383at2759"/>
<dbReference type="PROSITE" id="PS50280">
    <property type="entry name" value="SET"/>
    <property type="match status" value="1"/>
</dbReference>
<dbReference type="InterPro" id="IPR046341">
    <property type="entry name" value="SET_dom_sf"/>
</dbReference>
<dbReference type="PANTHER" id="PTHR45660">
    <property type="entry name" value="HISTONE-LYSINE N-METHYLTRANSFERASE SETMAR"/>
    <property type="match status" value="1"/>
</dbReference>
<proteinExistence type="predicted"/>
<evidence type="ECO:0000313" key="2">
    <source>
        <dbReference type="EMBL" id="PVI05391.1"/>
    </source>
</evidence>
<accession>A0A2V1E4J1</accession>
<dbReference type="STRING" id="97972.A0A2V1E4J1"/>
<dbReference type="GO" id="GO:0042054">
    <property type="term" value="F:histone methyltransferase activity"/>
    <property type="evidence" value="ECO:0007669"/>
    <property type="project" value="TreeGrafter"/>
</dbReference>
<dbReference type="EMBL" id="KZ805314">
    <property type="protein sequence ID" value="PVI05391.1"/>
    <property type="molecule type" value="Genomic_DNA"/>
</dbReference>
<protein>
    <submittedName>
        <fullName evidence="2">SET domain-containing protein</fullName>
    </submittedName>
</protein>
<dbReference type="SMART" id="SM00317">
    <property type="entry name" value="SET"/>
    <property type="match status" value="1"/>
</dbReference>
<feature type="domain" description="SET" evidence="1">
    <location>
        <begin position="144"/>
        <end position="267"/>
    </location>
</feature>
<dbReference type="Proteomes" id="UP000244855">
    <property type="component" value="Unassembled WGS sequence"/>
</dbReference>
<evidence type="ECO:0000259" key="1">
    <source>
        <dbReference type="PROSITE" id="PS50280"/>
    </source>
</evidence>
<sequence length="292" mass="33386">MSANDSTREYQEDIVSNMIVKQSKHTHYSTSKKERFLQRRLARLYDITKPELCFYAQDPSGYPSNPPEAISTTMKGETFYPQVLRDNVVDQERGLKNKTVEEMLGHPSWRVQCQNCYQSDPDSEISCTCDYQTWAEEQFNFWIGNINIQKSPGKGFCLFARKTIPAHSTIGEYCGELVNSAWRATAKESAYWVSTYCGMPREDKKGGQKLCRVDASKKGSPMRFMSHSCKPNAYLVRGRIGDDRYVVAVKSLEEEIQPGQEITIDYGKGWFKKGEFCLCGHAECRKPPLEDV</sequence>
<dbReference type="Gene3D" id="2.170.270.10">
    <property type="entry name" value="SET domain"/>
    <property type="match status" value="1"/>
</dbReference>
<evidence type="ECO:0000313" key="3">
    <source>
        <dbReference type="Proteomes" id="UP000244855"/>
    </source>
</evidence>
<dbReference type="InterPro" id="IPR051357">
    <property type="entry name" value="H3K9_HMTase_SUVAR3-9"/>
</dbReference>
<gene>
    <name evidence="2" type="ORF">DM02DRAFT_650732</name>
</gene>